<organism evidence="10 11">
    <name type="scientific">Rhamnusium bicolor</name>
    <dbReference type="NCBI Taxonomy" id="1586634"/>
    <lineage>
        <taxon>Eukaryota</taxon>
        <taxon>Metazoa</taxon>
        <taxon>Ecdysozoa</taxon>
        <taxon>Arthropoda</taxon>
        <taxon>Hexapoda</taxon>
        <taxon>Insecta</taxon>
        <taxon>Pterygota</taxon>
        <taxon>Neoptera</taxon>
        <taxon>Endopterygota</taxon>
        <taxon>Coleoptera</taxon>
        <taxon>Polyphaga</taxon>
        <taxon>Cucujiformia</taxon>
        <taxon>Chrysomeloidea</taxon>
        <taxon>Cerambycidae</taxon>
        <taxon>Lepturinae</taxon>
        <taxon>Rhagiini</taxon>
        <taxon>Rhamnusium</taxon>
    </lineage>
</organism>
<feature type="domain" description="AMP-binding enzyme C-terminal" evidence="9">
    <location>
        <begin position="220"/>
        <end position="295"/>
    </location>
</feature>
<evidence type="ECO:0000256" key="3">
    <source>
        <dbReference type="ARBA" id="ARBA00022832"/>
    </source>
</evidence>
<dbReference type="InterPro" id="IPR045851">
    <property type="entry name" value="AMP-bd_C_sf"/>
</dbReference>
<sequence length="343" mass="38157">MLIYGATIVIRKKFSASGYFTDCRKYNCTIAQYIGEMCRYILAVPPKSTDTDHNLKMIFGNGLRPQIWTEFTERFNIPKVAEFYGATEGNANIVNVDNTVGSIGFISRIIPSVYPISIIKVDPNTGEPIRDAKGLCMTCKPDEPGVFIGKIIPNNPSRAFLGYVDEEASKKKIVNDVFEHGDSAFLSGDILVADELGNLFFKDRTGDTFRWKGENVSTSEVEAVMSNLVGYKDVVVYGVEIRGQEGRAGMAAVLDPDEAVDLNKLVEGVKKTLPSYARPIFVRILRKIDLTGTYKLKKNDLQKDGFDPSKISDNIYYLDCGTGVYEKVTPEIYMKINDGSIRV</sequence>
<evidence type="ECO:0000259" key="8">
    <source>
        <dbReference type="Pfam" id="PF00501"/>
    </source>
</evidence>
<evidence type="ECO:0000256" key="6">
    <source>
        <dbReference type="ARBA" id="ARBA00041297"/>
    </source>
</evidence>
<dbReference type="EC" id="6.2.1.3" evidence="4"/>
<keyword evidence="2" id="KW-0436">Ligase</keyword>
<evidence type="ECO:0000259" key="9">
    <source>
        <dbReference type="Pfam" id="PF13193"/>
    </source>
</evidence>
<comment type="catalytic activity">
    <reaction evidence="5">
        <text>a very long-chain fatty acid + ATP + CoA = a very long-chain fatty acyl-CoA + AMP + diphosphate</text>
        <dbReference type="Rhea" id="RHEA:54536"/>
        <dbReference type="ChEBI" id="CHEBI:30616"/>
        <dbReference type="ChEBI" id="CHEBI:33019"/>
        <dbReference type="ChEBI" id="CHEBI:57287"/>
        <dbReference type="ChEBI" id="CHEBI:58950"/>
        <dbReference type="ChEBI" id="CHEBI:138261"/>
        <dbReference type="ChEBI" id="CHEBI:456215"/>
    </reaction>
    <physiologicalReaction direction="left-to-right" evidence="5">
        <dbReference type="Rhea" id="RHEA:54537"/>
    </physiologicalReaction>
</comment>
<dbReference type="GO" id="GO:0005886">
    <property type="term" value="C:plasma membrane"/>
    <property type="evidence" value="ECO:0007669"/>
    <property type="project" value="TreeGrafter"/>
</dbReference>
<reference evidence="10" key="1">
    <citation type="journal article" date="2023" name="Insect Mol. Biol.">
        <title>Genome sequencing provides insights into the evolution of gene families encoding plant cell wall-degrading enzymes in longhorned beetles.</title>
        <authorList>
            <person name="Shin N.R."/>
            <person name="Okamura Y."/>
            <person name="Kirsch R."/>
            <person name="Pauchet Y."/>
        </authorList>
    </citation>
    <scope>NUCLEOTIDE SEQUENCE</scope>
    <source>
        <strain evidence="10">RBIC_L_NR</strain>
    </source>
</reference>
<evidence type="ECO:0000256" key="1">
    <source>
        <dbReference type="ARBA" id="ARBA00006432"/>
    </source>
</evidence>
<dbReference type="PANTHER" id="PTHR43107">
    <property type="entry name" value="LONG-CHAIN FATTY ACID TRANSPORT PROTEIN"/>
    <property type="match status" value="1"/>
</dbReference>
<dbReference type="InterPro" id="IPR042099">
    <property type="entry name" value="ANL_N_sf"/>
</dbReference>
<dbReference type="GO" id="GO:0044539">
    <property type="term" value="P:long-chain fatty acid import into cell"/>
    <property type="evidence" value="ECO:0007669"/>
    <property type="project" value="TreeGrafter"/>
</dbReference>
<keyword evidence="11" id="KW-1185">Reference proteome</keyword>
<dbReference type="Proteomes" id="UP001162156">
    <property type="component" value="Unassembled WGS sequence"/>
</dbReference>
<dbReference type="EMBL" id="JANEYF010000676">
    <property type="protein sequence ID" value="KAJ8968570.1"/>
    <property type="molecule type" value="Genomic_DNA"/>
</dbReference>
<dbReference type="Pfam" id="PF00501">
    <property type="entry name" value="AMP-binding"/>
    <property type="match status" value="1"/>
</dbReference>
<dbReference type="AlphaFoldDB" id="A0AAV8ZSB4"/>
<keyword evidence="3" id="KW-0443">Lipid metabolism</keyword>
<comment type="catalytic activity">
    <reaction evidence="7">
        <text>tetracosanoate + ATP + CoA = tetracosanoyl-CoA + AMP + diphosphate</text>
        <dbReference type="Rhea" id="RHEA:33639"/>
        <dbReference type="ChEBI" id="CHEBI:30616"/>
        <dbReference type="ChEBI" id="CHEBI:31014"/>
        <dbReference type="ChEBI" id="CHEBI:33019"/>
        <dbReference type="ChEBI" id="CHEBI:57287"/>
        <dbReference type="ChEBI" id="CHEBI:65052"/>
        <dbReference type="ChEBI" id="CHEBI:456215"/>
    </reaction>
    <physiologicalReaction direction="left-to-right" evidence="7">
        <dbReference type="Rhea" id="RHEA:33640"/>
    </physiologicalReaction>
</comment>
<dbReference type="GO" id="GO:0004467">
    <property type="term" value="F:long-chain fatty acid-CoA ligase activity"/>
    <property type="evidence" value="ECO:0007669"/>
    <property type="project" value="UniProtKB-EC"/>
</dbReference>
<dbReference type="FunFam" id="3.30.300.30:FF:000002">
    <property type="entry name" value="Long-chain fatty acid transport protein 1"/>
    <property type="match status" value="1"/>
</dbReference>
<evidence type="ECO:0000256" key="2">
    <source>
        <dbReference type="ARBA" id="ARBA00022598"/>
    </source>
</evidence>
<dbReference type="Pfam" id="PF13193">
    <property type="entry name" value="AMP-binding_C"/>
    <property type="match status" value="1"/>
</dbReference>
<dbReference type="GO" id="GO:0005324">
    <property type="term" value="F:long-chain fatty acid transmembrane transporter activity"/>
    <property type="evidence" value="ECO:0007669"/>
    <property type="project" value="TreeGrafter"/>
</dbReference>
<gene>
    <name evidence="10" type="ORF">NQ314_002235</name>
</gene>
<protein>
    <recommendedName>
        <fullName evidence="4">long-chain-fatty-acid--CoA ligase</fullName>
        <ecNumber evidence="4">6.2.1.3</ecNumber>
    </recommendedName>
    <alternativeName>
        <fullName evidence="6">Long-chain-fatty-acid--CoA ligase</fullName>
    </alternativeName>
</protein>
<dbReference type="SUPFAM" id="SSF56801">
    <property type="entry name" value="Acetyl-CoA synthetase-like"/>
    <property type="match status" value="1"/>
</dbReference>
<keyword evidence="3" id="KW-0276">Fatty acid metabolism</keyword>
<feature type="domain" description="AMP-dependent synthetase/ligase" evidence="8">
    <location>
        <begin position="1"/>
        <end position="131"/>
    </location>
</feature>
<comment type="similarity">
    <text evidence="1">Belongs to the ATP-dependent AMP-binding enzyme family.</text>
</comment>
<evidence type="ECO:0000313" key="10">
    <source>
        <dbReference type="EMBL" id="KAJ8968570.1"/>
    </source>
</evidence>
<evidence type="ECO:0000256" key="5">
    <source>
        <dbReference type="ARBA" id="ARBA00036527"/>
    </source>
</evidence>
<evidence type="ECO:0000256" key="7">
    <source>
        <dbReference type="ARBA" id="ARBA00048666"/>
    </source>
</evidence>
<accession>A0AAV8ZSB4</accession>
<proteinExistence type="inferred from homology"/>
<dbReference type="GO" id="GO:0005789">
    <property type="term" value="C:endoplasmic reticulum membrane"/>
    <property type="evidence" value="ECO:0007669"/>
    <property type="project" value="TreeGrafter"/>
</dbReference>
<dbReference type="InterPro" id="IPR000873">
    <property type="entry name" value="AMP-dep_synth/lig_dom"/>
</dbReference>
<dbReference type="Gene3D" id="3.30.300.30">
    <property type="match status" value="1"/>
</dbReference>
<evidence type="ECO:0000256" key="4">
    <source>
        <dbReference type="ARBA" id="ARBA00026121"/>
    </source>
</evidence>
<dbReference type="Gene3D" id="3.40.50.12780">
    <property type="entry name" value="N-terminal domain of ligase-like"/>
    <property type="match status" value="1"/>
</dbReference>
<evidence type="ECO:0000313" key="11">
    <source>
        <dbReference type="Proteomes" id="UP001162156"/>
    </source>
</evidence>
<dbReference type="InterPro" id="IPR025110">
    <property type="entry name" value="AMP-bd_C"/>
</dbReference>
<dbReference type="PANTHER" id="PTHR43107:SF21">
    <property type="entry name" value="FATTY ACID TRANSPORT PROTEIN 1, ISOFORM F-RELATED"/>
    <property type="match status" value="1"/>
</dbReference>
<comment type="caution">
    <text evidence="10">The sequence shown here is derived from an EMBL/GenBank/DDBJ whole genome shotgun (WGS) entry which is preliminary data.</text>
</comment>
<name>A0AAV8ZSB4_9CUCU</name>